<evidence type="ECO:0000256" key="1">
    <source>
        <dbReference type="SAM" id="MobiDB-lite"/>
    </source>
</evidence>
<dbReference type="Proteomes" id="UP000499080">
    <property type="component" value="Unassembled WGS sequence"/>
</dbReference>
<sequence>MPAQVSSSSTDLGSKLRGPSQSSPRVASKRGVDITKLNLLSLLTFVQACLSNQHLKRAFAFTHPITCFHPPLEIAATYMVNLGIEIGELRVRNLPLLKIRLFAWTWWSSSLPLFRHICP</sequence>
<dbReference type="AlphaFoldDB" id="A0A4Y2C7Q8"/>
<keyword evidence="3" id="KW-1185">Reference proteome</keyword>
<gene>
    <name evidence="2" type="ORF">AVEN_111722_1</name>
</gene>
<comment type="caution">
    <text evidence="2">The sequence shown here is derived from an EMBL/GenBank/DDBJ whole genome shotgun (WGS) entry which is preliminary data.</text>
</comment>
<protein>
    <submittedName>
        <fullName evidence="2">Uncharacterized protein</fullName>
    </submittedName>
</protein>
<feature type="region of interest" description="Disordered" evidence="1">
    <location>
        <begin position="1"/>
        <end position="28"/>
    </location>
</feature>
<name>A0A4Y2C7Q8_ARAVE</name>
<organism evidence="2 3">
    <name type="scientific">Araneus ventricosus</name>
    <name type="common">Orbweaver spider</name>
    <name type="synonym">Epeira ventricosa</name>
    <dbReference type="NCBI Taxonomy" id="182803"/>
    <lineage>
        <taxon>Eukaryota</taxon>
        <taxon>Metazoa</taxon>
        <taxon>Ecdysozoa</taxon>
        <taxon>Arthropoda</taxon>
        <taxon>Chelicerata</taxon>
        <taxon>Arachnida</taxon>
        <taxon>Araneae</taxon>
        <taxon>Araneomorphae</taxon>
        <taxon>Entelegynae</taxon>
        <taxon>Araneoidea</taxon>
        <taxon>Araneidae</taxon>
        <taxon>Araneus</taxon>
    </lineage>
</organism>
<dbReference type="EMBL" id="BGPR01000157">
    <property type="protein sequence ID" value="GBM00491.1"/>
    <property type="molecule type" value="Genomic_DNA"/>
</dbReference>
<proteinExistence type="predicted"/>
<accession>A0A4Y2C7Q8</accession>
<evidence type="ECO:0000313" key="2">
    <source>
        <dbReference type="EMBL" id="GBM00491.1"/>
    </source>
</evidence>
<reference evidence="2 3" key="1">
    <citation type="journal article" date="2019" name="Sci. Rep.">
        <title>Orb-weaving spider Araneus ventricosus genome elucidates the spidroin gene catalogue.</title>
        <authorList>
            <person name="Kono N."/>
            <person name="Nakamura H."/>
            <person name="Ohtoshi R."/>
            <person name="Moran D.A.P."/>
            <person name="Shinohara A."/>
            <person name="Yoshida Y."/>
            <person name="Fujiwara M."/>
            <person name="Mori M."/>
            <person name="Tomita M."/>
            <person name="Arakawa K."/>
        </authorList>
    </citation>
    <scope>NUCLEOTIDE SEQUENCE [LARGE SCALE GENOMIC DNA]</scope>
</reference>
<evidence type="ECO:0000313" key="3">
    <source>
        <dbReference type="Proteomes" id="UP000499080"/>
    </source>
</evidence>
<feature type="compositionally biased region" description="Polar residues" evidence="1">
    <location>
        <begin position="1"/>
        <end position="12"/>
    </location>
</feature>